<name>A7MDQ7_PROMT</name>
<accession>A7MDQ7</accession>
<dbReference type="HOGENOM" id="CLU_2719107_0_0_3"/>
<evidence type="ECO:0000256" key="1">
    <source>
        <dbReference type="SAM" id="Phobius"/>
    </source>
</evidence>
<feature type="transmembrane region" description="Helical" evidence="1">
    <location>
        <begin position="39"/>
        <end position="62"/>
    </location>
</feature>
<dbReference type="Proteomes" id="UP000002535">
    <property type="component" value="Chromosome"/>
</dbReference>
<gene>
    <name evidence="2" type="ordered locus">PMN2A_2068</name>
</gene>
<keyword evidence="1" id="KW-0812">Transmembrane</keyword>
<sequence>MGYTVMQDLSQPLKLVFNPIKIKQEKQYDAFMKYNWKDLLVDAAIVAVVLGVLALIIGSFPATFSKFLPFLK</sequence>
<dbReference type="AlphaFoldDB" id="A7MDQ7"/>
<dbReference type="EMBL" id="CP000095">
    <property type="protein sequence ID" value="ABU23995.1"/>
    <property type="molecule type" value="Genomic_DNA"/>
</dbReference>
<organism evidence="2 3">
    <name type="scientific">Prochlorococcus marinus (strain NATL2A)</name>
    <dbReference type="NCBI Taxonomy" id="59920"/>
    <lineage>
        <taxon>Bacteria</taxon>
        <taxon>Bacillati</taxon>
        <taxon>Cyanobacteriota</taxon>
        <taxon>Cyanophyceae</taxon>
        <taxon>Synechococcales</taxon>
        <taxon>Prochlorococcaceae</taxon>
        <taxon>Prochlorococcus</taxon>
    </lineage>
</organism>
<keyword evidence="1" id="KW-1133">Transmembrane helix</keyword>
<proteinExistence type="predicted"/>
<evidence type="ECO:0000313" key="3">
    <source>
        <dbReference type="Proteomes" id="UP000002535"/>
    </source>
</evidence>
<evidence type="ECO:0000313" key="2">
    <source>
        <dbReference type="EMBL" id="ABU23995.1"/>
    </source>
</evidence>
<keyword evidence="1" id="KW-0472">Membrane</keyword>
<protein>
    <submittedName>
        <fullName evidence="2">Uncharacterized protein</fullName>
    </submittedName>
</protein>
<keyword evidence="3" id="KW-1185">Reference proteome</keyword>
<dbReference type="KEGG" id="pmn:PMN2A_2068"/>
<reference evidence="2 3" key="1">
    <citation type="journal article" date="2007" name="PLoS Genet.">
        <title>Patterns and implications of gene gain and loss in the evolution of Prochlorococcus.</title>
        <authorList>
            <person name="Kettler G.C."/>
            <person name="Martiny A.C."/>
            <person name="Huang K."/>
            <person name="Zucker J."/>
            <person name="Coleman M.L."/>
            <person name="Rodrigue S."/>
            <person name="Chen F."/>
            <person name="Lapidus A."/>
            <person name="Ferriera S."/>
            <person name="Johnson J."/>
            <person name="Steglich C."/>
            <person name="Church G.M."/>
            <person name="Richardson P."/>
            <person name="Chisholm S.W."/>
        </authorList>
    </citation>
    <scope>NUCLEOTIDE SEQUENCE [LARGE SCALE GENOMIC DNA]</scope>
    <source>
        <strain evidence="2 3">NATL2A</strain>
    </source>
</reference>